<sequence>MADLVLCEPIELYNILNQVTKLSRLTEPNYLCLLDVRSKQEYDESHVITARRVKKEADEYLIPESVDLECVKYCVVYDKNSSCLDLIIKDDSDSSDSSKNDLFAGGPAIECGRALAHLTRHPVQILRGGYESFSAKYHFFRTQKIIWMPQKSWEHVKKCKNNVCPNRALVAQLSQWETIVLGGFITDISVPLG</sequence>
<protein>
    <submittedName>
        <fullName evidence="2">Serine/threonine/tyrosine interacting like 1</fullName>
    </submittedName>
</protein>
<dbReference type="FunFam" id="3.40.250.10:FF:000046">
    <property type="entry name" value="Serine/threonine/tyrosine interacting like 1"/>
    <property type="match status" value="1"/>
</dbReference>
<dbReference type="GO" id="GO:0019903">
    <property type="term" value="F:protein phosphatase binding"/>
    <property type="evidence" value="ECO:0007669"/>
    <property type="project" value="TreeGrafter"/>
</dbReference>
<accession>A0A7J7Y2X3</accession>
<proteinExistence type="predicted"/>
<evidence type="ECO:0000313" key="2">
    <source>
        <dbReference type="EMBL" id="KAF6356148.1"/>
    </source>
</evidence>
<gene>
    <name evidence="2" type="ORF">mMyoMyo1_018559</name>
</gene>
<dbReference type="InterPro" id="IPR053272">
    <property type="entry name" value="STY_interacting-like"/>
</dbReference>
<dbReference type="Pfam" id="PF00581">
    <property type="entry name" value="Rhodanese"/>
    <property type="match status" value="1"/>
</dbReference>
<dbReference type="EMBL" id="JABWUV010000005">
    <property type="protein sequence ID" value="KAF6356148.1"/>
    <property type="molecule type" value="Genomic_DNA"/>
</dbReference>
<dbReference type="Gene3D" id="3.40.250.10">
    <property type="entry name" value="Rhodanese-like domain"/>
    <property type="match status" value="1"/>
</dbReference>
<feature type="domain" description="Rhodanese" evidence="1">
    <location>
        <begin position="17"/>
        <end position="139"/>
    </location>
</feature>
<organism evidence="2 3">
    <name type="scientific">Myotis myotis</name>
    <name type="common">Greater mouse-eared bat</name>
    <name type="synonym">Vespertilio myotis</name>
    <dbReference type="NCBI Taxonomy" id="51298"/>
    <lineage>
        <taxon>Eukaryota</taxon>
        <taxon>Metazoa</taxon>
        <taxon>Chordata</taxon>
        <taxon>Craniata</taxon>
        <taxon>Vertebrata</taxon>
        <taxon>Euteleostomi</taxon>
        <taxon>Mammalia</taxon>
        <taxon>Eutheria</taxon>
        <taxon>Laurasiatheria</taxon>
        <taxon>Chiroptera</taxon>
        <taxon>Yangochiroptera</taxon>
        <taxon>Vespertilionidae</taxon>
        <taxon>Myotis</taxon>
    </lineage>
</organism>
<dbReference type="SMART" id="SM00450">
    <property type="entry name" value="RHOD"/>
    <property type="match status" value="1"/>
</dbReference>
<dbReference type="InterPro" id="IPR036873">
    <property type="entry name" value="Rhodanese-like_dom_sf"/>
</dbReference>
<dbReference type="InterPro" id="IPR001763">
    <property type="entry name" value="Rhodanese-like_dom"/>
</dbReference>
<evidence type="ECO:0000313" key="3">
    <source>
        <dbReference type="Proteomes" id="UP000527355"/>
    </source>
</evidence>
<dbReference type="GO" id="GO:0005739">
    <property type="term" value="C:mitochondrion"/>
    <property type="evidence" value="ECO:0007669"/>
    <property type="project" value="TreeGrafter"/>
</dbReference>
<dbReference type="GO" id="GO:0004864">
    <property type="term" value="F:protein phosphatase inhibitor activity"/>
    <property type="evidence" value="ECO:0007669"/>
    <property type="project" value="TreeGrafter"/>
</dbReference>
<dbReference type="GO" id="GO:0001691">
    <property type="term" value="F:pseudophosphatase activity"/>
    <property type="evidence" value="ECO:0007669"/>
    <property type="project" value="TreeGrafter"/>
</dbReference>
<evidence type="ECO:0000259" key="1">
    <source>
        <dbReference type="SMART" id="SM00450"/>
    </source>
</evidence>
<dbReference type="GO" id="GO:2001244">
    <property type="term" value="P:positive regulation of intrinsic apoptotic signaling pathway"/>
    <property type="evidence" value="ECO:0007669"/>
    <property type="project" value="TreeGrafter"/>
</dbReference>
<dbReference type="PANTHER" id="PTHR46659:SF1">
    <property type="entry name" value="SERINE_THREONINE_TYROSINE-INTERACTING-LIKE PROTEIN 1"/>
    <property type="match status" value="1"/>
</dbReference>
<keyword evidence="3" id="KW-1185">Reference proteome</keyword>
<comment type="caution">
    <text evidence="2">The sequence shown here is derived from an EMBL/GenBank/DDBJ whole genome shotgun (WGS) entry which is preliminary data.</text>
</comment>
<name>A0A7J7Y2X3_MYOMY</name>
<dbReference type="AlphaFoldDB" id="A0A7J7Y2X3"/>
<dbReference type="VEuPathDB" id="HostDB:GeneID_118656409"/>
<dbReference type="Proteomes" id="UP000527355">
    <property type="component" value="Unassembled WGS sequence"/>
</dbReference>
<dbReference type="PANTHER" id="PTHR46659">
    <property type="entry name" value="SERINE/THREONINE/TYROSINE-INTERACTING-LIKE PROTEIN 1"/>
    <property type="match status" value="1"/>
</dbReference>
<reference evidence="2 3" key="1">
    <citation type="journal article" date="2020" name="Nature">
        <title>Six reference-quality genomes reveal evolution of bat adaptations.</title>
        <authorList>
            <person name="Jebb D."/>
            <person name="Huang Z."/>
            <person name="Pippel M."/>
            <person name="Hughes G.M."/>
            <person name="Lavrichenko K."/>
            <person name="Devanna P."/>
            <person name="Winkler S."/>
            <person name="Jermiin L.S."/>
            <person name="Skirmuntt E.C."/>
            <person name="Katzourakis A."/>
            <person name="Burkitt-Gray L."/>
            <person name="Ray D.A."/>
            <person name="Sullivan K.A.M."/>
            <person name="Roscito J.G."/>
            <person name="Kirilenko B.M."/>
            <person name="Davalos L.M."/>
            <person name="Corthals A.P."/>
            <person name="Power M.L."/>
            <person name="Jones G."/>
            <person name="Ransome R.D."/>
            <person name="Dechmann D.K.N."/>
            <person name="Locatelli A.G."/>
            <person name="Puechmaille S.J."/>
            <person name="Fedrigo O."/>
            <person name="Jarvis E.D."/>
            <person name="Hiller M."/>
            <person name="Vernes S.C."/>
            <person name="Myers E.W."/>
            <person name="Teeling E.C."/>
        </authorList>
    </citation>
    <scope>NUCLEOTIDE SEQUENCE [LARGE SCALE GENOMIC DNA]</scope>
    <source>
        <strain evidence="2">MMyoMyo1</strain>
        <tissue evidence="2">Flight muscle</tissue>
    </source>
</reference>
<dbReference type="GO" id="GO:0062030">
    <property type="term" value="P:negative regulation of stress granule assembly"/>
    <property type="evidence" value="ECO:0007669"/>
    <property type="project" value="TreeGrafter"/>
</dbReference>
<dbReference type="SUPFAM" id="SSF52821">
    <property type="entry name" value="Rhodanese/Cell cycle control phosphatase"/>
    <property type="match status" value="1"/>
</dbReference>